<evidence type="ECO:0000259" key="6">
    <source>
        <dbReference type="Pfam" id="PF08281"/>
    </source>
</evidence>
<dbReference type="Pfam" id="PF04542">
    <property type="entry name" value="Sigma70_r2"/>
    <property type="match status" value="1"/>
</dbReference>
<proteinExistence type="inferred from homology"/>
<reference evidence="7 8" key="1">
    <citation type="submission" date="2019-03" db="EMBL/GenBank/DDBJ databases">
        <authorList>
            <person name="He R.-H."/>
        </authorList>
    </citation>
    <scope>NUCLEOTIDE SEQUENCE [LARGE SCALE GENOMIC DNA]</scope>
    <source>
        <strain evidence="7 8">DSM 19624</strain>
    </source>
</reference>
<evidence type="ECO:0000256" key="3">
    <source>
        <dbReference type="ARBA" id="ARBA00023082"/>
    </source>
</evidence>
<evidence type="ECO:0000256" key="1">
    <source>
        <dbReference type="ARBA" id="ARBA00010641"/>
    </source>
</evidence>
<comment type="caution">
    <text evidence="7">The sequence shown here is derived from an EMBL/GenBank/DDBJ whole genome shotgun (WGS) entry which is preliminary data.</text>
</comment>
<accession>A0ABY2HJL7</accession>
<dbReference type="InterPro" id="IPR013249">
    <property type="entry name" value="RNA_pol_sigma70_r4_t2"/>
</dbReference>
<feature type="domain" description="RNA polymerase sigma-70 region 2" evidence="5">
    <location>
        <begin position="30"/>
        <end position="95"/>
    </location>
</feature>
<dbReference type="Proteomes" id="UP000297429">
    <property type="component" value="Unassembled WGS sequence"/>
</dbReference>
<evidence type="ECO:0000259" key="5">
    <source>
        <dbReference type="Pfam" id="PF04542"/>
    </source>
</evidence>
<dbReference type="InterPro" id="IPR039425">
    <property type="entry name" value="RNA_pol_sigma-70-like"/>
</dbReference>
<dbReference type="Pfam" id="PF08281">
    <property type="entry name" value="Sigma70_r4_2"/>
    <property type="match status" value="1"/>
</dbReference>
<dbReference type="NCBIfam" id="TIGR02937">
    <property type="entry name" value="sigma70-ECF"/>
    <property type="match status" value="1"/>
</dbReference>
<comment type="similarity">
    <text evidence="1">Belongs to the sigma-70 factor family. ECF subfamily.</text>
</comment>
<evidence type="ECO:0000256" key="4">
    <source>
        <dbReference type="ARBA" id="ARBA00023163"/>
    </source>
</evidence>
<keyword evidence="4" id="KW-0804">Transcription</keyword>
<protein>
    <submittedName>
        <fullName evidence="7">Sigma-70 family RNA polymerase sigma factor</fullName>
    </submittedName>
</protein>
<evidence type="ECO:0000256" key="2">
    <source>
        <dbReference type="ARBA" id="ARBA00023015"/>
    </source>
</evidence>
<keyword evidence="8" id="KW-1185">Reference proteome</keyword>
<dbReference type="InterPro" id="IPR014284">
    <property type="entry name" value="RNA_pol_sigma-70_dom"/>
</dbReference>
<keyword evidence="2" id="KW-0805">Transcription regulation</keyword>
<sequence>MIFLKKIAITDEKELLRKLRDGDESAFKEIYKCYAQRLVSKLIQILKSEEIAKDILQDIFMKIWEIRKTIDPELSFGALLYKMAANLSKNAFRRNIYDQLMRSEIDPDVGYNPMDDADDASQTRALLDMALSKLTERQRKVYVMHKLEGRSYQEISDELKISASAINHHIQEANKRVRLALKSKHFELLLCLLPIFFKNN</sequence>
<dbReference type="InterPro" id="IPR013324">
    <property type="entry name" value="RNA_pol_sigma_r3/r4-like"/>
</dbReference>
<dbReference type="PANTHER" id="PTHR43133:SF46">
    <property type="entry name" value="RNA POLYMERASE SIGMA-70 FACTOR ECF SUBFAMILY"/>
    <property type="match status" value="1"/>
</dbReference>
<dbReference type="Gene3D" id="1.10.10.10">
    <property type="entry name" value="Winged helix-like DNA-binding domain superfamily/Winged helix DNA-binding domain"/>
    <property type="match status" value="1"/>
</dbReference>
<name>A0ABY2HJL7_9SPHI</name>
<dbReference type="InterPro" id="IPR007627">
    <property type="entry name" value="RNA_pol_sigma70_r2"/>
</dbReference>
<evidence type="ECO:0000313" key="8">
    <source>
        <dbReference type="Proteomes" id="UP000297429"/>
    </source>
</evidence>
<dbReference type="SUPFAM" id="SSF88659">
    <property type="entry name" value="Sigma3 and sigma4 domains of RNA polymerase sigma factors"/>
    <property type="match status" value="1"/>
</dbReference>
<dbReference type="InterPro" id="IPR036388">
    <property type="entry name" value="WH-like_DNA-bd_sf"/>
</dbReference>
<organism evidence="7 8">
    <name type="scientific">Pedobacter alluvionis</name>
    <dbReference type="NCBI Taxonomy" id="475253"/>
    <lineage>
        <taxon>Bacteria</taxon>
        <taxon>Pseudomonadati</taxon>
        <taxon>Bacteroidota</taxon>
        <taxon>Sphingobacteriia</taxon>
        <taxon>Sphingobacteriales</taxon>
        <taxon>Sphingobacteriaceae</taxon>
        <taxon>Pedobacter</taxon>
    </lineage>
</organism>
<dbReference type="PANTHER" id="PTHR43133">
    <property type="entry name" value="RNA POLYMERASE ECF-TYPE SIGMA FACTO"/>
    <property type="match status" value="1"/>
</dbReference>
<dbReference type="Gene3D" id="1.10.1740.10">
    <property type="match status" value="1"/>
</dbReference>
<dbReference type="EMBL" id="SOPX01000005">
    <property type="protein sequence ID" value="TFB28786.1"/>
    <property type="molecule type" value="Genomic_DNA"/>
</dbReference>
<keyword evidence="3" id="KW-0731">Sigma factor</keyword>
<evidence type="ECO:0000313" key="7">
    <source>
        <dbReference type="EMBL" id="TFB28786.1"/>
    </source>
</evidence>
<gene>
    <name evidence="7" type="ORF">E3V97_21945</name>
</gene>
<feature type="domain" description="RNA polymerase sigma factor 70 region 4 type 2" evidence="6">
    <location>
        <begin position="126"/>
        <end position="175"/>
    </location>
</feature>
<dbReference type="InterPro" id="IPR013325">
    <property type="entry name" value="RNA_pol_sigma_r2"/>
</dbReference>
<dbReference type="SUPFAM" id="SSF88946">
    <property type="entry name" value="Sigma2 domain of RNA polymerase sigma factors"/>
    <property type="match status" value="1"/>
</dbReference>
<dbReference type="CDD" id="cd06171">
    <property type="entry name" value="Sigma70_r4"/>
    <property type="match status" value="1"/>
</dbReference>